<dbReference type="AlphaFoldDB" id="A0A9D4AV51"/>
<name>A0A9D4AV51_9SAUR</name>
<sequence>MLSLQTRTPNPMNSPPRTGRCPVPVHRGHPWAFTRRSLQPWVKLAGHVSTGSQAGRQLFPTQLDPGGLRPRGGAWRWAAASASWTATVLDGICLPSSLAHTICLHPHPSPAASSLATDINQCPAPAGFPPSPVTGQQLDTRRGLTPS</sequence>
<proteinExistence type="predicted"/>
<organism evidence="2 3">
    <name type="scientific">Mauremys mutica</name>
    <name type="common">yellowpond turtle</name>
    <dbReference type="NCBI Taxonomy" id="74926"/>
    <lineage>
        <taxon>Eukaryota</taxon>
        <taxon>Metazoa</taxon>
        <taxon>Chordata</taxon>
        <taxon>Craniata</taxon>
        <taxon>Vertebrata</taxon>
        <taxon>Euteleostomi</taxon>
        <taxon>Archelosauria</taxon>
        <taxon>Testudinata</taxon>
        <taxon>Testudines</taxon>
        <taxon>Cryptodira</taxon>
        <taxon>Durocryptodira</taxon>
        <taxon>Testudinoidea</taxon>
        <taxon>Geoemydidae</taxon>
        <taxon>Geoemydinae</taxon>
        <taxon>Mauremys</taxon>
    </lineage>
</organism>
<dbReference type="Proteomes" id="UP000827986">
    <property type="component" value="Unassembled WGS sequence"/>
</dbReference>
<evidence type="ECO:0000313" key="2">
    <source>
        <dbReference type="EMBL" id="KAH1171374.1"/>
    </source>
</evidence>
<gene>
    <name evidence="2" type="ORF">KIL84_006992</name>
</gene>
<comment type="caution">
    <text evidence="2">The sequence shown here is derived from an EMBL/GenBank/DDBJ whole genome shotgun (WGS) entry which is preliminary data.</text>
</comment>
<evidence type="ECO:0000313" key="3">
    <source>
        <dbReference type="Proteomes" id="UP000827986"/>
    </source>
</evidence>
<feature type="compositionally biased region" description="Polar residues" evidence="1">
    <location>
        <begin position="1"/>
        <end position="11"/>
    </location>
</feature>
<protein>
    <submittedName>
        <fullName evidence="2">Uncharacterized protein</fullName>
    </submittedName>
</protein>
<reference evidence="2" key="1">
    <citation type="submission" date="2021-09" db="EMBL/GenBank/DDBJ databases">
        <title>The genome of Mauremys mutica provides insights into the evolution of semi-aquatic lifestyle.</title>
        <authorList>
            <person name="Gong S."/>
            <person name="Gao Y."/>
        </authorList>
    </citation>
    <scope>NUCLEOTIDE SEQUENCE</scope>
    <source>
        <strain evidence="2">MM-2020</strain>
        <tissue evidence="2">Muscle</tissue>
    </source>
</reference>
<keyword evidence="3" id="KW-1185">Reference proteome</keyword>
<feature type="region of interest" description="Disordered" evidence="1">
    <location>
        <begin position="123"/>
        <end position="147"/>
    </location>
</feature>
<accession>A0A9D4AV51</accession>
<feature type="region of interest" description="Disordered" evidence="1">
    <location>
        <begin position="1"/>
        <end position="24"/>
    </location>
</feature>
<dbReference type="EMBL" id="JAHDVG010000483">
    <property type="protein sequence ID" value="KAH1171374.1"/>
    <property type="molecule type" value="Genomic_DNA"/>
</dbReference>
<evidence type="ECO:0000256" key="1">
    <source>
        <dbReference type="SAM" id="MobiDB-lite"/>
    </source>
</evidence>